<protein>
    <submittedName>
        <fullName evidence="2">Uncharacterized protein</fullName>
    </submittedName>
</protein>
<feature type="region of interest" description="Disordered" evidence="1">
    <location>
        <begin position="1"/>
        <end position="33"/>
    </location>
</feature>
<dbReference type="EMBL" id="MU857807">
    <property type="protein sequence ID" value="KAK4243517.1"/>
    <property type="molecule type" value="Genomic_DNA"/>
</dbReference>
<feature type="non-terminal residue" evidence="2">
    <location>
        <position position="460"/>
    </location>
</feature>
<comment type="caution">
    <text evidence="2">The sequence shown here is derived from an EMBL/GenBank/DDBJ whole genome shotgun (WGS) entry which is preliminary data.</text>
</comment>
<accession>A0AAN7CLZ9</accession>
<keyword evidence="3" id="KW-1185">Reference proteome</keyword>
<organism evidence="2 3">
    <name type="scientific">Corynascus novoguineensis</name>
    <dbReference type="NCBI Taxonomy" id="1126955"/>
    <lineage>
        <taxon>Eukaryota</taxon>
        <taxon>Fungi</taxon>
        <taxon>Dikarya</taxon>
        <taxon>Ascomycota</taxon>
        <taxon>Pezizomycotina</taxon>
        <taxon>Sordariomycetes</taxon>
        <taxon>Sordariomycetidae</taxon>
        <taxon>Sordariales</taxon>
        <taxon>Chaetomiaceae</taxon>
        <taxon>Corynascus</taxon>
    </lineage>
</organism>
<evidence type="ECO:0000313" key="2">
    <source>
        <dbReference type="EMBL" id="KAK4243517.1"/>
    </source>
</evidence>
<reference evidence="2" key="2">
    <citation type="submission" date="2023-05" db="EMBL/GenBank/DDBJ databases">
        <authorList>
            <consortium name="Lawrence Berkeley National Laboratory"/>
            <person name="Steindorff A."/>
            <person name="Hensen N."/>
            <person name="Bonometti L."/>
            <person name="Westerberg I."/>
            <person name="Brannstrom I.O."/>
            <person name="Guillou S."/>
            <person name="Cros-Aarteil S."/>
            <person name="Calhoun S."/>
            <person name="Haridas S."/>
            <person name="Kuo A."/>
            <person name="Mondo S."/>
            <person name="Pangilinan J."/>
            <person name="Riley R."/>
            <person name="Labutti K."/>
            <person name="Andreopoulos B."/>
            <person name="Lipzen A."/>
            <person name="Chen C."/>
            <person name="Yanf M."/>
            <person name="Daum C."/>
            <person name="Ng V."/>
            <person name="Clum A."/>
            <person name="Ohm R."/>
            <person name="Martin F."/>
            <person name="Silar P."/>
            <person name="Natvig D."/>
            <person name="Lalanne C."/>
            <person name="Gautier V."/>
            <person name="Ament-Velasquez S.L."/>
            <person name="Kruys A."/>
            <person name="Hutchinson M.I."/>
            <person name="Powell A.J."/>
            <person name="Barry K."/>
            <person name="Miller A.N."/>
            <person name="Grigoriev I.V."/>
            <person name="Debuchy R."/>
            <person name="Gladieux P."/>
            <person name="Thoren M.H."/>
            <person name="Johannesson H."/>
        </authorList>
    </citation>
    <scope>NUCLEOTIDE SEQUENCE</scope>
    <source>
        <strain evidence="2">CBS 359.72</strain>
    </source>
</reference>
<gene>
    <name evidence="2" type="ORF">C7999DRAFT_18136</name>
</gene>
<dbReference type="Proteomes" id="UP001303647">
    <property type="component" value="Unassembled WGS sequence"/>
</dbReference>
<dbReference type="AlphaFoldDB" id="A0AAN7CLZ9"/>
<proteinExistence type="predicted"/>
<evidence type="ECO:0000256" key="1">
    <source>
        <dbReference type="SAM" id="MobiDB-lite"/>
    </source>
</evidence>
<reference evidence="2" key="1">
    <citation type="journal article" date="2023" name="Mol. Phylogenet. Evol.">
        <title>Genome-scale phylogeny and comparative genomics of the fungal order Sordariales.</title>
        <authorList>
            <person name="Hensen N."/>
            <person name="Bonometti L."/>
            <person name="Westerberg I."/>
            <person name="Brannstrom I.O."/>
            <person name="Guillou S."/>
            <person name="Cros-Aarteil S."/>
            <person name="Calhoun S."/>
            <person name="Haridas S."/>
            <person name="Kuo A."/>
            <person name="Mondo S."/>
            <person name="Pangilinan J."/>
            <person name="Riley R."/>
            <person name="LaButti K."/>
            <person name="Andreopoulos B."/>
            <person name="Lipzen A."/>
            <person name="Chen C."/>
            <person name="Yan M."/>
            <person name="Daum C."/>
            <person name="Ng V."/>
            <person name="Clum A."/>
            <person name="Steindorff A."/>
            <person name="Ohm R.A."/>
            <person name="Martin F."/>
            <person name="Silar P."/>
            <person name="Natvig D.O."/>
            <person name="Lalanne C."/>
            <person name="Gautier V."/>
            <person name="Ament-Velasquez S.L."/>
            <person name="Kruys A."/>
            <person name="Hutchinson M.I."/>
            <person name="Powell A.J."/>
            <person name="Barry K."/>
            <person name="Miller A.N."/>
            <person name="Grigoriev I.V."/>
            <person name="Debuchy R."/>
            <person name="Gladieux P."/>
            <person name="Hiltunen Thoren M."/>
            <person name="Johannesson H."/>
        </authorList>
    </citation>
    <scope>NUCLEOTIDE SEQUENCE</scope>
    <source>
        <strain evidence="2">CBS 359.72</strain>
    </source>
</reference>
<name>A0AAN7CLZ9_9PEZI</name>
<evidence type="ECO:0000313" key="3">
    <source>
        <dbReference type="Proteomes" id="UP001303647"/>
    </source>
</evidence>
<sequence length="460" mass="51264">MPPTTSTEGEHNSLEGPGGNEIRSTPVSALRDQDNGTATIADLLRELQETNRLLRNIAVDKSARHTSVLNELLLPGTRVEKNQEQVPSPPPLASLQEKANELVEDLAHAAFNASISAAEMFRNHAISCMRRKEKDLSRPFSAEVHGLSGCAQLRELVWQNFPQNWLANDEFQLTNEDKEQLQRQWPNQTDFDRLAGTSSKASGSILNREIFSRGVIWACPLIVDSEHRVFPATALFMTAQSQEHNHIATKMSSTNLVSPGAIWLITSPFGANKFFDLRQLALAASLALGDADGTWAMTADNFLHGFCSPGSLTGPGVIDWSGSRGMPAYHHTFRYFAFSFHDEAPVGSMDHAHASCYREGGGLPSLLSPQTRVRNFSERRMSVLCRWSNIDNARSFRIVLLSDSLVVIRQSDSSAGLFTDWEDRQFVVRGENAGYHMLQYVLHRILIIWEEEWSSCLSLL</sequence>